<protein>
    <recommendedName>
        <fullName evidence="4">RNase H type-1 domain-containing protein</fullName>
    </recommendedName>
</protein>
<comment type="caution">
    <text evidence="2">The sequence shown here is derived from an EMBL/GenBank/DDBJ whole genome shotgun (WGS) entry which is preliminary data.</text>
</comment>
<feature type="region of interest" description="Disordered" evidence="1">
    <location>
        <begin position="138"/>
        <end position="157"/>
    </location>
</feature>
<organism evidence="2 3">
    <name type="scientific">Deinococcus petrolearius</name>
    <dbReference type="NCBI Taxonomy" id="1751295"/>
    <lineage>
        <taxon>Bacteria</taxon>
        <taxon>Thermotogati</taxon>
        <taxon>Deinococcota</taxon>
        <taxon>Deinococci</taxon>
        <taxon>Deinococcales</taxon>
        <taxon>Deinococcaceae</taxon>
        <taxon>Deinococcus</taxon>
    </lineage>
</organism>
<sequence>MTAHHDQDHPPLTPWGVVVPPALTVHFDYSGSLPHGGATWGAVICQGEHRQELGGFLSPHQASEEGALDEVLRLLWVLDIQTAMLFTDDPALVTRRAHTLPATLQLVHLNRNHPRQQWAHRTAQRYRPSYCTLVEWGQQQPRPASPTPPPPSLQRASAPPIAVVPPPRQRFAPLSAPCTFQYRRKKKGDFTLHLRLADRLTAIAIGHTQQRHWAPLMPEQQARIVRQLREALLRGYGPEVEPYLAPIEARLLQDCAKLSPSMSNKSPAAVTTLCPLQLGLGRAQPRVAPKTSSPVPVLAAFSCRRISPTHVKLSYARARTVRVIRRPAAEWAGIVSELLLKAGFAREEITPHLRAFVEHLYAAL</sequence>
<accession>A0ABW1DKG4</accession>
<dbReference type="Proteomes" id="UP001595979">
    <property type="component" value="Unassembled WGS sequence"/>
</dbReference>
<dbReference type="EMBL" id="JBHSOH010000015">
    <property type="protein sequence ID" value="MFC5849136.1"/>
    <property type="molecule type" value="Genomic_DNA"/>
</dbReference>
<evidence type="ECO:0008006" key="4">
    <source>
        <dbReference type="Google" id="ProtNLM"/>
    </source>
</evidence>
<dbReference type="RefSeq" id="WP_380049892.1">
    <property type="nucleotide sequence ID" value="NZ_JBHSOH010000015.1"/>
</dbReference>
<name>A0ABW1DKG4_9DEIO</name>
<feature type="compositionally biased region" description="Pro residues" evidence="1">
    <location>
        <begin position="143"/>
        <end position="152"/>
    </location>
</feature>
<evidence type="ECO:0000256" key="1">
    <source>
        <dbReference type="SAM" id="MobiDB-lite"/>
    </source>
</evidence>
<evidence type="ECO:0000313" key="3">
    <source>
        <dbReference type="Proteomes" id="UP001595979"/>
    </source>
</evidence>
<evidence type="ECO:0000313" key="2">
    <source>
        <dbReference type="EMBL" id="MFC5849136.1"/>
    </source>
</evidence>
<proteinExistence type="predicted"/>
<keyword evidence="3" id="KW-1185">Reference proteome</keyword>
<gene>
    <name evidence="2" type="ORF">ACFPQ6_12540</name>
</gene>
<reference evidence="3" key="1">
    <citation type="journal article" date="2019" name="Int. J. Syst. Evol. Microbiol.">
        <title>The Global Catalogue of Microorganisms (GCM) 10K type strain sequencing project: providing services to taxonomists for standard genome sequencing and annotation.</title>
        <authorList>
            <consortium name="The Broad Institute Genomics Platform"/>
            <consortium name="The Broad Institute Genome Sequencing Center for Infectious Disease"/>
            <person name="Wu L."/>
            <person name="Ma J."/>
        </authorList>
    </citation>
    <scope>NUCLEOTIDE SEQUENCE [LARGE SCALE GENOMIC DNA]</scope>
    <source>
        <strain evidence="3">CGMCC 1.15053</strain>
    </source>
</reference>